<feature type="compositionally biased region" description="Low complexity" evidence="1">
    <location>
        <begin position="3031"/>
        <end position="3082"/>
    </location>
</feature>
<feature type="compositionally biased region" description="Basic and acidic residues" evidence="1">
    <location>
        <begin position="1063"/>
        <end position="1072"/>
    </location>
</feature>
<dbReference type="OrthoDB" id="550941at2759"/>
<feature type="region of interest" description="Disordered" evidence="1">
    <location>
        <begin position="2834"/>
        <end position="2921"/>
    </location>
</feature>
<feature type="compositionally biased region" description="Polar residues" evidence="1">
    <location>
        <begin position="3020"/>
        <end position="3030"/>
    </location>
</feature>
<evidence type="ECO:0000256" key="2">
    <source>
        <dbReference type="SAM" id="Phobius"/>
    </source>
</evidence>
<dbReference type="InterPro" id="IPR001054">
    <property type="entry name" value="A/G_cyclase"/>
</dbReference>
<keyword evidence="2" id="KW-1133">Transmembrane helix</keyword>
<proteinExistence type="predicted"/>
<feature type="region of interest" description="Disordered" evidence="1">
    <location>
        <begin position="2956"/>
        <end position="3211"/>
    </location>
</feature>
<evidence type="ECO:0000259" key="3">
    <source>
        <dbReference type="PROSITE" id="PS50125"/>
    </source>
</evidence>
<feature type="region of interest" description="Disordered" evidence="1">
    <location>
        <begin position="827"/>
        <end position="863"/>
    </location>
</feature>
<feature type="compositionally biased region" description="Low complexity" evidence="1">
    <location>
        <begin position="1570"/>
        <end position="1580"/>
    </location>
</feature>
<feature type="region of interest" description="Disordered" evidence="1">
    <location>
        <begin position="966"/>
        <end position="1084"/>
    </location>
</feature>
<dbReference type="GO" id="GO:0009190">
    <property type="term" value="P:cyclic nucleotide biosynthetic process"/>
    <property type="evidence" value="ECO:0007669"/>
    <property type="project" value="InterPro"/>
</dbReference>
<keyword evidence="2" id="KW-0812">Transmembrane</keyword>
<accession>A0A150G8G5</accession>
<feature type="compositionally biased region" description="Low complexity" evidence="1">
    <location>
        <begin position="827"/>
        <end position="839"/>
    </location>
</feature>
<feature type="compositionally biased region" description="Low complexity" evidence="1">
    <location>
        <begin position="566"/>
        <end position="578"/>
    </location>
</feature>
<feature type="region of interest" description="Disordered" evidence="1">
    <location>
        <begin position="3318"/>
        <end position="3339"/>
    </location>
</feature>
<feature type="region of interest" description="Disordered" evidence="1">
    <location>
        <begin position="1825"/>
        <end position="1849"/>
    </location>
</feature>
<feature type="compositionally biased region" description="Gly residues" evidence="1">
    <location>
        <begin position="495"/>
        <end position="505"/>
    </location>
</feature>
<feature type="compositionally biased region" description="Polar residues" evidence="1">
    <location>
        <begin position="2558"/>
        <end position="2567"/>
    </location>
</feature>
<feature type="compositionally biased region" description="Low complexity" evidence="1">
    <location>
        <begin position="2479"/>
        <end position="2500"/>
    </location>
</feature>
<feature type="compositionally biased region" description="Polar residues" evidence="1">
    <location>
        <begin position="2875"/>
        <end position="2892"/>
    </location>
</feature>
<feature type="region of interest" description="Disordered" evidence="1">
    <location>
        <begin position="2269"/>
        <end position="2306"/>
    </location>
</feature>
<feature type="compositionally biased region" description="Low complexity" evidence="1">
    <location>
        <begin position="1233"/>
        <end position="1242"/>
    </location>
</feature>
<feature type="compositionally biased region" description="Gly residues" evidence="1">
    <location>
        <begin position="1319"/>
        <end position="1338"/>
    </location>
</feature>
<sequence>MAECSRDLCPFAEPHPTAAAAAAAVANGTAVAAAVAAAPPLVNRAPHPGRGPFWLSLGKAWDPAAQLVAWRAVAAAMSPGRSWARVSDPRVIATPIRREQLEPGSLRAWEAAGWHPADAADYLRALSYSLQHPNAVPPLRFKKGEQMIQLLGSAAALAVDQSGPQPTAIVEAVRVNFTAAFSDLLLYQKSYLESIGVRPIGIRADRQPWATTPEAPAESPARGLQDRDRIGIGVGIVAVVLLLISSAIFKRRVMRLGRPPGMRRRKRAGTAAMPGYGPQTTLVVTDIQDSTLLWETVPASVMDLSLNMHNHCVRQLVRRYHGYETHTEGDSFTLAFHSAVEATSFALELQVSLMEVDWPAQLLEHPSAAEVFLTTKAAAAAAAAATAAAAAAGAMSTSRPISDASPRITPPSQTLLQLQVPGGAGGGDATISPTAHAAASGQGSGSNILAFGALPSSSLASGPTPSRAASHSVLAQLTGSATERTVHEGAHGLLGDAGSGRGGRFQQGSREQRYDPRGRERLEPTVTITVSPTGESSSMRLRADGESSLRDGISAITSTPSAERMAAAGGSATGSSTGVMFPSGRRLTRGDVRSASAHNTISLTAAVAAAASTAGAGVVLPVSVANRAASTSNLGRDRSVRGGGSGRAGHAAGGSGPVATGSVAGGGAAAASARLGVTRSMSMSPAMQVSVLGRRPSMPSMPRHIPSSGHQQVCSPSQHLTGAGTSPPGRLQRGVSAGTFRRRSALAGALGGASITAGRTTSPSAAPDWLLSGSMTGVGDTLQPSGNSLIATPSRSMSRFALAHGGSSLSRKWAAQQQVSALLSAETDPNAGGAASGGAVSDVARVEDSAGSRTLRRRPSRSLDGHGLLLTAAGRVGSGAGSMTAAVGSRTGSTTLGSGGFAVVSTSVARAAAAAAAAAMAARHHHQIDSECESPSVHGGAAAAALLSDSANVVLASEDDSIRLPDIGEAGVCSSGSGAEEGGDGRRSHGIRRRAGGGPSRTSAISSISGRPSAGPTAGTDTGEQRFSGLSPEESVADEGQRSYVRPAGAEAGGAPVRPPAEGVDHAGRRANMEGSSGGSGTAAAAECNGASISLAIPVVPPRGLLRRSKAHSLDGTRSASPSAINSYIALAPASIGTNAFGSPAAGAAAGLGAGVTSSLISSFQLVRSPLGPEGVPGGTSPRHTTDFAGKGLGGEGTAVLDGALGLASVSRKRLLLPPSPVLALTTASAPSAAQAVPAAGRPGNGGGGNKRKVKSGVLLRPDQAVQLASTLAYADEASNLPAAQRVLASMPLLSPLSPVPAVPVYSADQLPGVSGTQRGSGGGNTGGGGSGVAGQSGGLQDSIRSLSRRFSDSLSYARHALTGGGGGGGSGAAGVSRGGGVSGAGGGSGVTSLGLGGGSVPGGGFSSGAGFSSDFPNICEDEECGVGGGASSRGGNSQSGVAHAGSIAPNSKGAERSSKERFSRRAFWKSNTKVARSFATALLYETLRAASSNALGERVAVAHQSLQRQHTDMLAEAPSAYAGLRISAGARGGGPGQPLPSQQQPLGVIQWSQRPASGAYSAGNASTGADPSASASPFSTAAGAPVAVASDGHLNDAERDPATPPYAPSSAAADAIGRIVSRHGLASDANPGELRSASWYGLDSAAGGAAGVGSGAQGGGAAKAALIRTQASQGSFKSEPSPLRRTPTYLEPSQGSSPHAAPGYHYRHPLLTAATEALSSQDGLGSPIVSQQQALAHAHAAMQQRLRSGPAPQLSGAFSGQQLPLSAHGRLQSLSPHAHQPHAAAWGGAGYLLPASAAQLPPQPRPPSLRRQFLLTDELAPREVAEGEAEEYDEGQGHGVMPRSAGTASPLRRLRGDAAAAAAAARGNGAEGPGEAGGLGCGGALSGAATRLAASTSCGLVPASVLSRLTGGSRRRMTSHAAAPSHGDGGESVRLFRGFRVRVGIHSGLDEGSDVFWTKRSGRRAYSGPAMRNARLLSDAALGGMVVLSESSLELLRPLPNERLPQGALIWHSGRFRLGDREGFADVDVYQALVPSLVPRLQAFRGVPLRVVAALMPGLLEAPVGPVALVTCQVVGVEVLRSWNLAVAEEALEMFRWQAAEVVSEHGGTLVGLDGGGAVAAFAKAYPAVVCLLTLEDDLKSCVPWPAPLLEHELGEEICCLLPPGPDGVVLTQLVHCGPRVRCAAEWFGDVRLDLGVTRALQLYRNASNGKPWKNLQRMLRQAKMGQTLISGSVQRMLVSSGGPLLEHISVEQLVTSANTALGVTAPSDGTSLGYGDSAQPGALTSPRPHHKLSRQRSTEVMPGGPSTLFGASFLGFLHARASASSTTQAASAAAGAAADSTGDSGASRALGHSGPVALTSTGAVGGESNRPRGSFRVSEPGRTSGADSGVRTGAVPDGGGGGGEAAMPLDRLAREEPEGWGQPPRTPSLQTAQSQLSASARLASAGAGAAAAAVARLRENRSGGSGVLSAIVGAGSGHASGAASGHGATSTSAANSSNPSDGSDYDHWATRTRGAMSQNGQQPGPVDDRGPIASCLSRRMSHHGLGLGPGGPGANVSRSRLATQSRDPSMRLVLVPETAEAVITGPAAVVGRAPSYPAAAAVAAGAGVGDTRVSAAGEVTASMPRVAASAIGATTSTAAALPLAGDYEFALANVSVDLRSSAGTAGDSATYLSSVVLTRLPGSGASAGNWRAGLARASAAALFGTSAGTTGLHGANPGSSLMFTRDTDLDTSCRTSDPRISAGTGRGSMPFSQRASTCDVSSRLDSVLVPPERSMFSGVSVGTGGEGPLGPLGPVGLVVGSMEASSGTAGSMLSGYGQHHAHHYNQHHAQVHAAPPAVAAAAASPSATPGTGGGAPGRGLGGGGSLRATRSSMPQSPTADSAAGQPQYSGGASPVAGLSPSAHAASRRAATGLSRSHLGLGPGAPGGGVAAAGSAFASGPPAGFGSPYAQLAAQQVSGPSPLQSPTMSPAHHNQQQQLQQQLRSQPSWFHRRSQAGPNVASQPPATGSPAHLAHQHSEPLTLSRQQLSAPQQHQTPPHHAQQPPLMQSSAPSDAAGGAAGAVLAQPAQQARSFSQQQQSPSVPPRPPGGASSTGLASVTAGAAPGAGTPGAADQGTAGSLRPSPPGPTSARSRSPTRRSGGGGGPTTAVQSAGGMLEIVPASHTAPVSASQPTHGSQPHVRQQPGPAHGQQQQQRQPHSLSWTPFAPYHANGRNAQQRLVMAAEAAGAAAGSGPTAPQMAPGASGPSGVPDSGAVAWRLAPAAVQARRHIAGFGMVMGVYRLPPPPWMPADGSQAQQSPSRAPGVGRAVSRHFLSQRAAPAAAQGQGQGPSPVAHPGVPGPSGILTGGLLGGPPVVHSRGRARSSSAGPFVCQLPPLPSPLPPSAQSGRGGGQSKEADGGTAAAGSDRHSLATLRGLLTVPDVPGGTLPATGGAGVGAGGVFPRAAEKSPRLSLSTRLLSSDLGGDRDRGALYLCRWKWVLSNGKEEA</sequence>
<feature type="region of interest" description="Disordered" evidence="1">
    <location>
        <begin position="1311"/>
        <end position="1340"/>
    </location>
</feature>
<dbReference type="Proteomes" id="UP000075714">
    <property type="component" value="Unassembled WGS sequence"/>
</dbReference>
<evidence type="ECO:0000256" key="1">
    <source>
        <dbReference type="SAM" id="MobiDB-lite"/>
    </source>
</evidence>
<feature type="compositionally biased region" description="Low complexity" evidence="1">
    <location>
        <begin position="3320"/>
        <end position="3336"/>
    </location>
</feature>
<feature type="compositionally biased region" description="Polar residues" evidence="1">
    <location>
        <begin position="1000"/>
        <end position="1010"/>
    </location>
</feature>
<feature type="compositionally biased region" description="Polar residues" evidence="1">
    <location>
        <begin position="2997"/>
        <end position="3007"/>
    </location>
</feature>
<feature type="compositionally biased region" description="Low complexity" evidence="1">
    <location>
        <begin position="2903"/>
        <end position="2912"/>
    </location>
</feature>
<feature type="transmembrane region" description="Helical" evidence="2">
    <location>
        <begin position="230"/>
        <end position="249"/>
    </location>
</feature>
<feature type="compositionally biased region" description="Gly residues" evidence="1">
    <location>
        <begin position="641"/>
        <end position="656"/>
    </location>
</feature>
<feature type="compositionally biased region" description="Basic and acidic residues" evidence="1">
    <location>
        <begin position="510"/>
        <end position="521"/>
    </location>
</feature>
<feature type="region of interest" description="Disordered" evidence="1">
    <location>
        <begin position="1233"/>
        <end position="1254"/>
    </location>
</feature>
<feature type="compositionally biased region" description="Low complexity" evidence="1">
    <location>
        <begin position="2340"/>
        <end position="2351"/>
    </location>
</feature>
<comment type="caution">
    <text evidence="4">The sequence shown here is derived from an EMBL/GenBank/DDBJ whole genome shotgun (WGS) entry which is preliminary data.</text>
</comment>
<dbReference type="EMBL" id="LSYV01000048">
    <property type="protein sequence ID" value="KXZ46101.1"/>
    <property type="molecule type" value="Genomic_DNA"/>
</dbReference>
<feature type="compositionally biased region" description="Gly residues" evidence="1">
    <location>
        <begin position="2852"/>
        <end position="2867"/>
    </location>
</feature>
<feature type="compositionally biased region" description="Low complexity" evidence="1">
    <location>
        <begin position="2834"/>
        <end position="2851"/>
    </location>
</feature>
<feature type="compositionally biased region" description="Low complexity" evidence="1">
    <location>
        <begin position="3101"/>
        <end position="3120"/>
    </location>
</feature>
<feature type="region of interest" description="Disordered" evidence="1">
    <location>
        <begin position="2479"/>
        <end position="2510"/>
    </location>
</feature>
<evidence type="ECO:0000313" key="5">
    <source>
        <dbReference type="Proteomes" id="UP000075714"/>
    </source>
</evidence>
<gene>
    <name evidence="4" type="ORF">GPECTOR_47g378</name>
</gene>
<feature type="region of interest" description="Disordered" evidence="1">
    <location>
        <begin position="1427"/>
        <end position="1464"/>
    </location>
</feature>
<dbReference type="Gene3D" id="3.30.70.1230">
    <property type="entry name" value="Nucleotide cyclase"/>
    <property type="match status" value="3"/>
</dbReference>
<dbReference type="InterPro" id="IPR029787">
    <property type="entry name" value="Nucleotide_cyclase"/>
</dbReference>
<feature type="region of interest" description="Disordered" evidence="1">
    <location>
        <begin position="491"/>
        <end position="521"/>
    </location>
</feature>
<feature type="domain" description="Guanylate cyclase" evidence="3">
    <location>
        <begin position="281"/>
        <end position="335"/>
    </location>
</feature>
<evidence type="ECO:0000313" key="4">
    <source>
        <dbReference type="EMBL" id="KXZ46101.1"/>
    </source>
</evidence>
<dbReference type="SUPFAM" id="SSF55073">
    <property type="entry name" value="Nucleotide cyclase"/>
    <property type="match status" value="2"/>
</dbReference>
<dbReference type="PROSITE" id="PS50125">
    <property type="entry name" value="GUANYLATE_CYCLASE_2"/>
    <property type="match status" value="1"/>
</dbReference>
<feature type="region of interest" description="Disordered" evidence="1">
    <location>
        <begin position="693"/>
        <end position="734"/>
    </location>
</feature>
<keyword evidence="5" id="KW-1185">Reference proteome</keyword>
<reference evidence="5" key="1">
    <citation type="journal article" date="2016" name="Nat. Commun.">
        <title>The Gonium pectorale genome demonstrates co-option of cell cycle regulation during the evolution of multicellularity.</title>
        <authorList>
            <person name="Hanschen E.R."/>
            <person name="Marriage T.N."/>
            <person name="Ferris P.J."/>
            <person name="Hamaji T."/>
            <person name="Toyoda A."/>
            <person name="Fujiyama A."/>
            <person name="Neme R."/>
            <person name="Noguchi H."/>
            <person name="Minakuchi Y."/>
            <person name="Suzuki M."/>
            <person name="Kawai-Toyooka H."/>
            <person name="Smith D.R."/>
            <person name="Sparks H."/>
            <person name="Anderson J."/>
            <person name="Bakaric R."/>
            <person name="Luria V."/>
            <person name="Karger A."/>
            <person name="Kirschner M.W."/>
            <person name="Durand P.M."/>
            <person name="Michod R.E."/>
            <person name="Nozaki H."/>
            <person name="Olson B.J."/>
        </authorList>
    </citation>
    <scope>NUCLEOTIDE SEQUENCE [LARGE SCALE GENOMIC DNA]</scope>
    <source>
        <strain evidence="5">NIES-2863</strain>
    </source>
</reference>
<feature type="region of interest" description="Disordered" evidence="1">
    <location>
        <begin position="417"/>
        <end position="439"/>
    </location>
</feature>
<feature type="region of interest" description="Disordered" evidence="1">
    <location>
        <begin position="2734"/>
        <end position="2758"/>
    </location>
</feature>
<feature type="region of interest" description="Disordered" evidence="1">
    <location>
        <begin position="1736"/>
        <end position="1761"/>
    </location>
</feature>
<feature type="region of interest" description="Disordered" evidence="1">
    <location>
        <begin position="559"/>
        <end position="585"/>
    </location>
</feature>
<protein>
    <recommendedName>
        <fullName evidence="3">Guanylate cyclase domain-containing protein</fullName>
    </recommendedName>
</protein>
<feature type="region of interest" description="Disordered" evidence="1">
    <location>
        <begin position="2542"/>
        <end position="2567"/>
    </location>
</feature>
<keyword evidence="2" id="KW-0472">Membrane</keyword>
<feature type="region of interest" description="Disordered" evidence="1">
    <location>
        <begin position="3231"/>
        <end position="3252"/>
    </location>
</feature>
<organism evidence="4 5">
    <name type="scientific">Gonium pectorale</name>
    <name type="common">Green alga</name>
    <dbReference type="NCBI Taxonomy" id="33097"/>
    <lineage>
        <taxon>Eukaryota</taxon>
        <taxon>Viridiplantae</taxon>
        <taxon>Chlorophyta</taxon>
        <taxon>core chlorophytes</taxon>
        <taxon>Chlorophyceae</taxon>
        <taxon>CS clade</taxon>
        <taxon>Chlamydomonadales</taxon>
        <taxon>Volvocaceae</taxon>
        <taxon>Gonium</taxon>
    </lineage>
</organism>
<feature type="region of interest" description="Disordered" evidence="1">
    <location>
        <begin position="3360"/>
        <end position="3411"/>
    </location>
</feature>
<feature type="compositionally biased region" description="Polar residues" evidence="1">
    <location>
        <begin position="708"/>
        <end position="724"/>
    </location>
</feature>
<dbReference type="GO" id="GO:0035556">
    <property type="term" value="P:intracellular signal transduction"/>
    <property type="evidence" value="ECO:0007669"/>
    <property type="project" value="InterPro"/>
</dbReference>
<feature type="compositionally biased region" description="Polar residues" evidence="1">
    <location>
        <begin position="2956"/>
        <end position="2975"/>
    </location>
</feature>
<feature type="compositionally biased region" description="Low complexity" evidence="1">
    <location>
        <begin position="3183"/>
        <end position="3200"/>
    </location>
</feature>
<feature type="region of interest" description="Disordered" evidence="1">
    <location>
        <begin position="630"/>
        <end position="657"/>
    </location>
</feature>
<feature type="compositionally biased region" description="Low complexity" evidence="1">
    <location>
        <begin position="1736"/>
        <end position="1748"/>
    </location>
</feature>
<feature type="compositionally biased region" description="Polar residues" evidence="1">
    <location>
        <begin position="3167"/>
        <end position="3182"/>
    </location>
</feature>
<feature type="compositionally biased region" description="Basic and acidic residues" evidence="1">
    <location>
        <begin position="1454"/>
        <end position="1464"/>
    </location>
</feature>
<feature type="region of interest" description="Disordered" evidence="1">
    <location>
        <begin position="2340"/>
        <end position="2439"/>
    </location>
</feature>
<feature type="region of interest" description="Disordered" evidence="1">
    <location>
        <begin position="1672"/>
        <end position="1706"/>
    </location>
</feature>
<name>A0A150G8G5_GONPE</name>
<feature type="compositionally biased region" description="Low complexity" evidence="1">
    <location>
        <begin position="968"/>
        <end position="978"/>
    </location>
</feature>
<feature type="region of interest" description="Disordered" evidence="1">
    <location>
        <begin position="1558"/>
        <end position="1580"/>
    </location>
</feature>